<dbReference type="Proteomes" id="UP000310095">
    <property type="component" value="Unassembled WGS sequence"/>
</dbReference>
<evidence type="ECO:0000256" key="1">
    <source>
        <dbReference type="SAM" id="SignalP"/>
    </source>
</evidence>
<accession>A0ABY2VAM1</accession>
<gene>
    <name evidence="2" type="ORF">FEF10_24240</name>
</gene>
<dbReference type="InterPro" id="IPR032537">
    <property type="entry name" value="DUF4952"/>
</dbReference>
<protein>
    <submittedName>
        <fullName evidence="2">DUF4952 domain-containing protein</fullName>
    </submittedName>
</protein>
<dbReference type="RefSeq" id="WP_050783803.1">
    <property type="nucleotide sequence ID" value="NZ_CP022097.2"/>
</dbReference>
<evidence type="ECO:0000313" key="3">
    <source>
        <dbReference type="Proteomes" id="UP000310095"/>
    </source>
</evidence>
<reference evidence="2 3" key="1">
    <citation type="submission" date="2019-05" db="EMBL/GenBank/DDBJ databases">
        <title>Identification and Biocontrol Activity Analysis of Biocontrol Strain PF-1 Based on Genome-wide Data.</title>
        <authorList>
            <person name="Qi J."/>
        </authorList>
    </citation>
    <scope>NUCLEOTIDE SEQUENCE [LARGE SCALE GENOMIC DNA]</scope>
    <source>
        <strain evidence="2 3">PF-1</strain>
    </source>
</reference>
<organism evidence="2 3">
    <name type="scientific">Pseudomonas protegens</name>
    <dbReference type="NCBI Taxonomy" id="380021"/>
    <lineage>
        <taxon>Bacteria</taxon>
        <taxon>Pseudomonadati</taxon>
        <taxon>Pseudomonadota</taxon>
        <taxon>Gammaproteobacteria</taxon>
        <taxon>Pseudomonadales</taxon>
        <taxon>Pseudomonadaceae</taxon>
        <taxon>Pseudomonas</taxon>
    </lineage>
</organism>
<evidence type="ECO:0000313" key="2">
    <source>
        <dbReference type="EMBL" id="TMM61052.1"/>
    </source>
</evidence>
<comment type="caution">
    <text evidence="2">The sequence shown here is derived from an EMBL/GenBank/DDBJ whole genome shotgun (WGS) entry which is preliminary data.</text>
</comment>
<dbReference type="EMBL" id="VAVY01000004">
    <property type="protein sequence ID" value="TMM61052.1"/>
    <property type="molecule type" value="Genomic_DNA"/>
</dbReference>
<feature type="signal peptide" evidence="1">
    <location>
        <begin position="1"/>
        <end position="34"/>
    </location>
</feature>
<feature type="chain" id="PRO_5045227850" evidence="1">
    <location>
        <begin position="35"/>
        <end position="154"/>
    </location>
</feature>
<keyword evidence="1" id="KW-0732">Signal</keyword>
<sequence>MAAEWQTMELEWMKVMFRMGFACLLLMVSGAALAAPECGDFLKAMTDPPKSLEFFRCESRPQDQGAPLTASYRVKGKDAHEVERYLQRELGVQEGLRFVCCGWETKGFISYRDKKTGRNYQIGMGSEETPYKRRQDWHKIGYFYVTVVLYTEDI</sequence>
<name>A0ABY2VAM1_9PSED</name>
<proteinExistence type="predicted"/>
<keyword evidence="3" id="KW-1185">Reference proteome</keyword>
<dbReference type="Pfam" id="PF16310">
    <property type="entry name" value="DUF4952"/>
    <property type="match status" value="1"/>
</dbReference>